<dbReference type="AlphaFoldDB" id="A0AAD8P5I0"/>
<dbReference type="GO" id="GO:0005975">
    <property type="term" value="P:carbohydrate metabolic process"/>
    <property type="evidence" value="ECO:0007669"/>
    <property type="project" value="InterPro"/>
</dbReference>
<protein>
    <recommendedName>
        <fullName evidence="13">Polygalacturonase</fullName>
    </recommendedName>
</protein>
<comment type="caution">
    <text evidence="11">The sequence shown here is derived from an EMBL/GenBank/DDBJ whole genome shotgun (WGS) entry which is preliminary data.</text>
</comment>
<keyword evidence="4" id="KW-0964">Secreted</keyword>
<keyword evidence="6 9" id="KW-0326">Glycosidase</keyword>
<evidence type="ECO:0000313" key="12">
    <source>
        <dbReference type="Proteomes" id="UP001229421"/>
    </source>
</evidence>
<dbReference type="PANTHER" id="PTHR31375">
    <property type="match status" value="1"/>
</dbReference>
<keyword evidence="5 9" id="KW-0378">Hydrolase</keyword>
<dbReference type="Proteomes" id="UP001229421">
    <property type="component" value="Unassembled WGS sequence"/>
</dbReference>
<dbReference type="GO" id="GO:0004650">
    <property type="term" value="F:polygalacturonase activity"/>
    <property type="evidence" value="ECO:0007669"/>
    <property type="project" value="InterPro"/>
</dbReference>
<dbReference type="InterPro" id="IPR000743">
    <property type="entry name" value="Glyco_hydro_28"/>
</dbReference>
<keyword evidence="12" id="KW-1185">Reference proteome</keyword>
<evidence type="ECO:0000256" key="7">
    <source>
        <dbReference type="ARBA" id="ARBA00023316"/>
    </source>
</evidence>
<keyword evidence="10" id="KW-0812">Transmembrane</keyword>
<keyword evidence="7" id="KW-0961">Cell wall biogenesis/degradation</keyword>
<keyword evidence="10" id="KW-1133">Transmembrane helix</keyword>
<evidence type="ECO:0000256" key="1">
    <source>
        <dbReference type="ARBA" id="ARBA00004191"/>
    </source>
</evidence>
<evidence type="ECO:0000256" key="10">
    <source>
        <dbReference type="SAM" id="Phobius"/>
    </source>
</evidence>
<evidence type="ECO:0000256" key="5">
    <source>
        <dbReference type="ARBA" id="ARBA00022801"/>
    </source>
</evidence>
<dbReference type="InterPro" id="IPR011050">
    <property type="entry name" value="Pectin_lyase_fold/virulence"/>
</dbReference>
<comment type="subcellular location">
    <subcellularLocation>
        <location evidence="1">Secreted</location>
        <location evidence="1">Cell wall</location>
    </subcellularLocation>
</comment>
<name>A0AAD8P5I0_TARER</name>
<dbReference type="GO" id="GO:0071555">
    <property type="term" value="P:cell wall organization"/>
    <property type="evidence" value="ECO:0007669"/>
    <property type="project" value="UniProtKB-KW"/>
</dbReference>
<dbReference type="FunFam" id="2.160.20.10:FF:000019">
    <property type="entry name" value="polygalacturonase At1g48100"/>
    <property type="match status" value="1"/>
</dbReference>
<keyword evidence="10" id="KW-0472">Membrane</keyword>
<reference evidence="11" key="1">
    <citation type="journal article" date="2023" name="bioRxiv">
        <title>Improved chromosome-level genome assembly for marigold (Tagetes erecta).</title>
        <authorList>
            <person name="Jiang F."/>
            <person name="Yuan L."/>
            <person name="Wang S."/>
            <person name="Wang H."/>
            <person name="Xu D."/>
            <person name="Wang A."/>
            <person name="Fan W."/>
        </authorList>
    </citation>
    <scope>NUCLEOTIDE SEQUENCE</scope>
    <source>
        <strain evidence="11">WSJ</strain>
        <tissue evidence="11">Leaf</tissue>
    </source>
</reference>
<dbReference type="EMBL" id="JAUHHV010000002">
    <property type="protein sequence ID" value="KAK1432766.1"/>
    <property type="molecule type" value="Genomic_DNA"/>
</dbReference>
<dbReference type="PROSITE" id="PS00502">
    <property type="entry name" value="POLYGALACTURONASE"/>
    <property type="match status" value="1"/>
</dbReference>
<dbReference type="SUPFAM" id="SSF51126">
    <property type="entry name" value="Pectin lyase-like"/>
    <property type="match status" value="1"/>
</dbReference>
<evidence type="ECO:0000313" key="11">
    <source>
        <dbReference type="EMBL" id="KAK1432766.1"/>
    </source>
</evidence>
<dbReference type="InterPro" id="IPR012334">
    <property type="entry name" value="Pectin_lyas_fold"/>
</dbReference>
<accession>A0AAD8P5I0</accession>
<dbReference type="SMART" id="SM00710">
    <property type="entry name" value="PbH1"/>
    <property type="match status" value="6"/>
</dbReference>
<evidence type="ECO:0000256" key="8">
    <source>
        <dbReference type="PROSITE-ProRule" id="PRU10052"/>
    </source>
</evidence>
<dbReference type="Gene3D" id="2.160.20.10">
    <property type="entry name" value="Single-stranded right-handed beta-helix, Pectin lyase-like"/>
    <property type="match status" value="1"/>
</dbReference>
<evidence type="ECO:0000256" key="4">
    <source>
        <dbReference type="ARBA" id="ARBA00022525"/>
    </source>
</evidence>
<dbReference type="InterPro" id="IPR006626">
    <property type="entry name" value="PbH1"/>
</dbReference>
<organism evidence="11 12">
    <name type="scientific">Tagetes erecta</name>
    <name type="common">African marigold</name>
    <dbReference type="NCBI Taxonomy" id="13708"/>
    <lineage>
        <taxon>Eukaryota</taxon>
        <taxon>Viridiplantae</taxon>
        <taxon>Streptophyta</taxon>
        <taxon>Embryophyta</taxon>
        <taxon>Tracheophyta</taxon>
        <taxon>Spermatophyta</taxon>
        <taxon>Magnoliopsida</taxon>
        <taxon>eudicotyledons</taxon>
        <taxon>Gunneridae</taxon>
        <taxon>Pentapetalae</taxon>
        <taxon>asterids</taxon>
        <taxon>campanulids</taxon>
        <taxon>Asterales</taxon>
        <taxon>Asteraceae</taxon>
        <taxon>Asteroideae</taxon>
        <taxon>Heliantheae alliance</taxon>
        <taxon>Tageteae</taxon>
        <taxon>Tagetes</taxon>
    </lineage>
</organism>
<evidence type="ECO:0000256" key="2">
    <source>
        <dbReference type="ARBA" id="ARBA00008834"/>
    </source>
</evidence>
<sequence>MNVPTPIKPLQSFPFEATHQLNPKPKNMNIKICIIAILTFVFVWFFPQVIDATREIKNTQHRHGSRIMKETFYPTYDETIPNSLPYKKTSTIFNVLDFGAKGDGSTDDTKAFEAAWLAACKLEASTMVVPKGSIFLIKPISFSGPNCESNIIFQLDGKIIAPKRSGSWESGLLQWIEFTKLNGITIRGTGVIDGQGSGWWTESGTKPTAVRFYGSSDVTITGITIQNSQQTHLKFDNCQSVQVSSVTVSSPGDSPNTDGIHLQNSQDVTIDSTKLACGDDCVSIQTGSSGVHIQNVDCGPGHGISIGSLGKDGTRACVSNVTVRDTKIHDTMTGVRIKTWQGGSGSVQGVTFSNIQVSSVETPIIIDQYYCDGSKCQNKTSAVSVSEISYQNIRGTYTRNPVRFACSKSAPCTDVNLDTIQLRPTQQNEDLSKPYCLNAYGELKTSTNPPIDCLMAAKPSRKQSQTNYESCQI</sequence>
<dbReference type="Pfam" id="PF00295">
    <property type="entry name" value="Glyco_hydro_28"/>
    <property type="match status" value="1"/>
</dbReference>
<comment type="similarity">
    <text evidence="2 9">Belongs to the glycosyl hydrolase 28 family.</text>
</comment>
<gene>
    <name evidence="11" type="ORF">QVD17_09665</name>
</gene>
<evidence type="ECO:0000256" key="3">
    <source>
        <dbReference type="ARBA" id="ARBA00022512"/>
    </source>
</evidence>
<evidence type="ECO:0000256" key="9">
    <source>
        <dbReference type="RuleBase" id="RU361169"/>
    </source>
</evidence>
<proteinExistence type="inferred from homology"/>
<feature type="active site" evidence="8">
    <location>
        <position position="302"/>
    </location>
</feature>
<keyword evidence="3" id="KW-0134">Cell wall</keyword>
<evidence type="ECO:0000256" key="6">
    <source>
        <dbReference type="ARBA" id="ARBA00023295"/>
    </source>
</evidence>
<feature type="transmembrane region" description="Helical" evidence="10">
    <location>
        <begin position="28"/>
        <end position="46"/>
    </location>
</feature>
<evidence type="ECO:0008006" key="13">
    <source>
        <dbReference type="Google" id="ProtNLM"/>
    </source>
</evidence>